<keyword evidence="7" id="KW-1185">Reference proteome</keyword>
<dbReference type="OrthoDB" id="5979581at2759"/>
<dbReference type="GO" id="GO:0004674">
    <property type="term" value="F:protein serine/threonine kinase activity"/>
    <property type="evidence" value="ECO:0007669"/>
    <property type="project" value="UniProtKB-KW"/>
</dbReference>
<organism evidence="6 7">
    <name type="scientific">Verticillium dahliae (strain VdLs.17 / ATCC MYA-4575 / FGSC 10137)</name>
    <name type="common">Verticillium wilt</name>
    <dbReference type="NCBI Taxonomy" id="498257"/>
    <lineage>
        <taxon>Eukaryota</taxon>
        <taxon>Fungi</taxon>
        <taxon>Dikarya</taxon>
        <taxon>Ascomycota</taxon>
        <taxon>Pezizomycotina</taxon>
        <taxon>Sordariomycetes</taxon>
        <taxon>Hypocreomycetidae</taxon>
        <taxon>Glomerellales</taxon>
        <taxon>Plectosphaerellaceae</taxon>
        <taxon>Verticillium</taxon>
    </lineage>
</organism>
<dbReference type="Proteomes" id="UP000001611">
    <property type="component" value="Chromosome 6"/>
</dbReference>
<dbReference type="OMA" id="YWARIRS"/>
<feature type="binding site" evidence="4">
    <location>
        <position position="83"/>
    </location>
    <ligand>
        <name>ATP</name>
        <dbReference type="ChEBI" id="CHEBI:30616"/>
    </ligand>
</feature>
<name>G2WZC2_VERDV</name>
<keyword evidence="6" id="KW-0418">Kinase</keyword>
<dbReference type="Gene3D" id="1.10.510.10">
    <property type="entry name" value="Transferase(Phosphotransferase) domain 1"/>
    <property type="match status" value="1"/>
</dbReference>
<evidence type="ECO:0000256" key="3">
    <source>
        <dbReference type="ARBA" id="ARBA00022840"/>
    </source>
</evidence>
<dbReference type="Pfam" id="PF00069">
    <property type="entry name" value="Pkinase"/>
    <property type="match status" value="2"/>
</dbReference>
<sequence length="421" mass="47311">MPPTQQDLFFYNGDGIGVEDLAKYKPGGLHPILLGDVLPKRGSCMNDDAKQPRYRIAQKLGFGAFSTVWLARDLNEKRYVALKVCNGSDELIQSNETRILSQIHQIGRGKPGYNNVVEVYDIFTIRGPNGFHECLVTEVVLPLDSMSIQQKCPPHKAIEQVLRGFDFLHNEGLVHGDPHYANFSIAIPQLQQFDEGTIADYFADPAVITVVPRDPSFPMDSIPSYVAESVSLGAFLLDQHSFPSSEEICLKILDFGRASWANKIPKDLPGAAPPTIRPPEVYIYTLSDGKSGSIWSKEADIWAIGCIVYQIKTGCPLLLVQGDSQYQFYQALRLGGAPPKEWSKFWDLETFCESTKSWKQPVPPFFDTEQAWESRRPKFDPGSDLFLDLIRRMVTTEPTRRSQITQLLDHPFFSHVGLAEE</sequence>
<evidence type="ECO:0000259" key="5">
    <source>
        <dbReference type="PROSITE" id="PS50011"/>
    </source>
</evidence>
<dbReference type="GeneID" id="20704827"/>
<evidence type="ECO:0000313" key="6">
    <source>
        <dbReference type="EMBL" id="EGY21924.1"/>
    </source>
</evidence>
<dbReference type="InterPro" id="IPR050117">
    <property type="entry name" value="MAPK"/>
</dbReference>
<dbReference type="PROSITE" id="PS00107">
    <property type="entry name" value="PROTEIN_KINASE_ATP"/>
    <property type="match status" value="1"/>
</dbReference>
<keyword evidence="2 4" id="KW-0547">Nucleotide-binding</keyword>
<accession>G2WZC2</accession>
<keyword evidence="1 6" id="KW-0723">Serine/threonine-protein kinase</keyword>
<keyword evidence="3 4" id="KW-0067">ATP-binding</keyword>
<dbReference type="SUPFAM" id="SSF56112">
    <property type="entry name" value="Protein kinase-like (PK-like)"/>
    <property type="match status" value="1"/>
</dbReference>
<evidence type="ECO:0000256" key="2">
    <source>
        <dbReference type="ARBA" id="ARBA00022741"/>
    </source>
</evidence>
<proteinExistence type="predicted"/>
<reference evidence="6 7" key="1">
    <citation type="submission" date="2008-03" db="EMBL/GenBank/DDBJ databases">
        <title>The Genome Sequence of Verticillium dahliae VdLs.17.</title>
        <authorList>
            <consortium name="The Broad Institute Genome Sequencing Platform"/>
            <person name="Ma L.-J.J."/>
            <person name="Klosterman S.J."/>
            <person name="Subbarao K."/>
            <person name="Dobinson K."/>
            <person name="Veronese P."/>
            <person name="Kang S."/>
            <person name="Gold S.E."/>
            <person name="Young S."/>
            <person name="Jaffe D."/>
            <person name="Gnerre S."/>
            <person name="Berlin A."/>
            <person name="Heiman D."/>
            <person name="Hepburn T."/>
            <person name="Sykes S."/>
            <person name="Alvarado L."/>
            <person name="Kodira C.D."/>
            <person name="Lander E."/>
            <person name="Galagan J."/>
            <person name="Nusbaum C."/>
            <person name="Birren B."/>
        </authorList>
    </citation>
    <scope>NUCLEOTIDE SEQUENCE [LARGE SCALE GENOMIC DNA]</scope>
    <source>
        <strain evidence="7">VdLs.17 / ATCC MYA-4575 / FGSC 10137</strain>
    </source>
</reference>
<dbReference type="PROSITE" id="PS50011">
    <property type="entry name" value="PROTEIN_KINASE_DOM"/>
    <property type="match status" value="1"/>
</dbReference>
<dbReference type="RefSeq" id="XP_009655524.1">
    <property type="nucleotide sequence ID" value="XM_009657229.1"/>
</dbReference>
<evidence type="ECO:0000313" key="7">
    <source>
        <dbReference type="Proteomes" id="UP000001611"/>
    </source>
</evidence>
<dbReference type="KEGG" id="vda:VDAG_03364"/>
<dbReference type="InterPro" id="IPR017441">
    <property type="entry name" value="Protein_kinase_ATP_BS"/>
</dbReference>
<feature type="domain" description="Protein kinase" evidence="5">
    <location>
        <begin position="54"/>
        <end position="413"/>
    </location>
</feature>
<dbReference type="InParanoid" id="G2WZC2"/>
<dbReference type="GO" id="GO:0005524">
    <property type="term" value="F:ATP binding"/>
    <property type="evidence" value="ECO:0007669"/>
    <property type="project" value="UniProtKB-UniRule"/>
</dbReference>
<evidence type="ECO:0000256" key="1">
    <source>
        <dbReference type="ARBA" id="ARBA00022527"/>
    </source>
</evidence>
<dbReference type="Gene3D" id="3.30.200.20">
    <property type="entry name" value="Phosphorylase Kinase, domain 1"/>
    <property type="match status" value="1"/>
</dbReference>
<dbReference type="InterPro" id="IPR000719">
    <property type="entry name" value="Prot_kinase_dom"/>
</dbReference>
<dbReference type="PANTHER" id="PTHR24055">
    <property type="entry name" value="MITOGEN-ACTIVATED PROTEIN KINASE"/>
    <property type="match status" value="1"/>
</dbReference>
<dbReference type="eggNOG" id="KOG1290">
    <property type="taxonomic scope" value="Eukaryota"/>
</dbReference>
<dbReference type="InterPro" id="IPR011009">
    <property type="entry name" value="Kinase-like_dom_sf"/>
</dbReference>
<keyword evidence="6" id="KW-0808">Transferase</keyword>
<protein>
    <submittedName>
        <fullName evidence="6">Serine/threonine protein kinase</fullName>
    </submittedName>
</protein>
<gene>
    <name evidence="6" type="ORF">VDAG_03364</name>
</gene>
<dbReference type="SMART" id="SM00220">
    <property type="entry name" value="S_TKc"/>
    <property type="match status" value="1"/>
</dbReference>
<dbReference type="HOGENOM" id="CLU_000288_81_2_1"/>
<dbReference type="AlphaFoldDB" id="G2WZC2"/>
<dbReference type="EMBL" id="DS572699">
    <property type="protein sequence ID" value="EGY21924.1"/>
    <property type="molecule type" value="Genomic_DNA"/>
</dbReference>
<evidence type="ECO:0000256" key="4">
    <source>
        <dbReference type="PROSITE-ProRule" id="PRU10141"/>
    </source>
</evidence>